<dbReference type="Pfam" id="PF00364">
    <property type="entry name" value="Biotin_lipoyl"/>
    <property type="match status" value="1"/>
</dbReference>
<protein>
    <submittedName>
        <fullName evidence="3">Acetyl-CoA carboxylase biotin carboxyl carrier protein subunit</fullName>
    </submittedName>
</protein>
<evidence type="ECO:0000259" key="2">
    <source>
        <dbReference type="Pfam" id="PF00364"/>
    </source>
</evidence>
<dbReference type="EMBL" id="CP141261">
    <property type="protein sequence ID" value="WRL63384.1"/>
    <property type="molecule type" value="Genomic_DNA"/>
</dbReference>
<sequence>MPGTVTAVDVAVGDAVAAGQRLLVLEAMKMQHPVVAGTAGVVRSWTSSRGPRWTPARCWP</sequence>
<dbReference type="Gene3D" id="2.40.50.100">
    <property type="match status" value="1"/>
</dbReference>
<dbReference type="RefSeq" id="WP_324274719.1">
    <property type="nucleotide sequence ID" value="NZ_CP141261.1"/>
</dbReference>
<accession>A0ABZ1AXT9</accession>
<gene>
    <name evidence="3" type="ORF">U6N30_27160</name>
</gene>
<reference evidence="3 4" key="1">
    <citation type="submission" date="2023-12" db="EMBL/GenBank/DDBJ databases">
        <title>Blastococcus brunescens sp. nov., an actonobacterium isolated from sandstone collected in sahara desert.</title>
        <authorList>
            <person name="Gtari M."/>
            <person name="Ghodhbane F."/>
        </authorList>
    </citation>
    <scope>NUCLEOTIDE SEQUENCE [LARGE SCALE GENOMIC DNA]</scope>
    <source>
        <strain evidence="3 4">BMG 8361</strain>
    </source>
</reference>
<name>A0ABZ1AXT9_9ACTN</name>
<dbReference type="CDD" id="cd06850">
    <property type="entry name" value="biotinyl_domain"/>
    <property type="match status" value="1"/>
</dbReference>
<keyword evidence="4" id="KW-1185">Reference proteome</keyword>
<organism evidence="3 4">
    <name type="scientific">Blastococcus brunescens</name>
    <dbReference type="NCBI Taxonomy" id="1564165"/>
    <lineage>
        <taxon>Bacteria</taxon>
        <taxon>Bacillati</taxon>
        <taxon>Actinomycetota</taxon>
        <taxon>Actinomycetes</taxon>
        <taxon>Geodermatophilales</taxon>
        <taxon>Geodermatophilaceae</taxon>
        <taxon>Blastococcus</taxon>
    </lineage>
</organism>
<proteinExistence type="predicted"/>
<dbReference type="InterPro" id="IPR001882">
    <property type="entry name" value="Biotin_BS"/>
</dbReference>
<feature type="domain" description="Lipoyl-binding" evidence="2">
    <location>
        <begin position="2"/>
        <end position="44"/>
    </location>
</feature>
<evidence type="ECO:0000313" key="3">
    <source>
        <dbReference type="EMBL" id="WRL63384.1"/>
    </source>
</evidence>
<dbReference type="SUPFAM" id="SSF51230">
    <property type="entry name" value="Single hybrid motif"/>
    <property type="match status" value="1"/>
</dbReference>
<dbReference type="Proteomes" id="UP001324287">
    <property type="component" value="Chromosome"/>
</dbReference>
<dbReference type="InterPro" id="IPR011053">
    <property type="entry name" value="Single_hybrid_motif"/>
</dbReference>
<dbReference type="PROSITE" id="PS00188">
    <property type="entry name" value="BIOTIN"/>
    <property type="match status" value="1"/>
</dbReference>
<dbReference type="InterPro" id="IPR000089">
    <property type="entry name" value="Biotin_lipoyl"/>
</dbReference>
<evidence type="ECO:0000313" key="4">
    <source>
        <dbReference type="Proteomes" id="UP001324287"/>
    </source>
</evidence>
<keyword evidence="1" id="KW-0092">Biotin</keyword>
<evidence type="ECO:0000256" key="1">
    <source>
        <dbReference type="ARBA" id="ARBA00023267"/>
    </source>
</evidence>